<sequence>MVVGWGPDLADALGRLADSGEAVVSLEIVQEIRDLDDPRQKGILLGADLLAWMSKAKASLDIDQYIYHECGDDQDDAIP</sequence>
<accession>A0A0P4RAE6</accession>
<dbReference type="Proteomes" id="UP000048965">
    <property type="component" value="Unassembled WGS sequence"/>
</dbReference>
<organism evidence="1 2">
    <name type="scientific">Streptomyces lydicamycinicus</name>
    <dbReference type="NCBI Taxonomy" id="1546107"/>
    <lineage>
        <taxon>Bacteria</taxon>
        <taxon>Bacillati</taxon>
        <taxon>Actinomycetota</taxon>
        <taxon>Actinomycetes</taxon>
        <taxon>Kitasatosporales</taxon>
        <taxon>Streptomycetaceae</taxon>
        <taxon>Streptomyces</taxon>
    </lineage>
</organism>
<evidence type="ECO:0000313" key="1">
    <source>
        <dbReference type="EMBL" id="GAO10502.1"/>
    </source>
</evidence>
<reference evidence="2" key="1">
    <citation type="submission" date="2014-09" db="EMBL/GenBank/DDBJ databases">
        <title>Whole genome shotgun sequence of Streptomyces sp. NBRC 110027.</title>
        <authorList>
            <person name="Komaki H."/>
            <person name="Ichikawa N."/>
            <person name="Katano-Makiyama Y."/>
            <person name="Hosoyama A."/>
            <person name="Hashimoto M."/>
            <person name="Uohara A."/>
            <person name="Kitahashi Y."/>
            <person name="Ohji S."/>
            <person name="Kimura A."/>
            <person name="Yamazoe A."/>
            <person name="Igarashi Y."/>
            <person name="Fujita N."/>
        </authorList>
    </citation>
    <scope>NUCLEOTIDE SEQUENCE [LARGE SCALE GENOMIC DNA]</scope>
    <source>
        <strain evidence="2">NBRC 110027</strain>
    </source>
</reference>
<comment type="caution">
    <text evidence="1">The sequence shown here is derived from an EMBL/GenBank/DDBJ whole genome shotgun (WGS) entry which is preliminary data.</text>
</comment>
<name>A0A0P4RAE6_9ACTN</name>
<proteinExistence type="predicted"/>
<protein>
    <submittedName>
        <fullName evidence="1">Uncharacterized protein</fullName>
    </submittedName>
</protein>
<gene>
    <name evidence="1" type="ORF">TPA0598_07_02260</name>
</gene>
<reference evidence="1 2" key="2">
    <citation type="journal article" date="2015" name="Stand. Genomic Sci.">
        <title>Draft genome sequence of marine-derived Streptomyces sp. TP-A0598, a producer of anti-MRSA antibiotic lydicamycins.</title>
        <authorList>
            <person name="Komaki H."/>
            <person name="Ichikawa N."/>
            <person name="Hosoyama A."/>
            <person name="Fujita N."/>
            <person name="Igarashi Y."/>
        </authorList>
    </citation>
    <scope>NUCLEOTIDE SEQUENCE [LARGE SCALE GENOMIC DNA]</scope>
    <source>
        <strain evidence="1 2">NBRC 110027</strain>
    </source>
</reference>
<dbReference type="EMBL" id="BBNO01000007">
    <property type="protein sequence ID" value="GAO10502.1"/>
    <property type="molecule type" value="Genomic_DNA"/>
</dbReference>
<evidence type="ECO:0000313" key="2">
    <source>
        <dbReference type="Proteomes" id="UP000048965"/>
    </source>
</evidence>
<dbReference type="AlphaFoldDB" id="A0A0P4RAE6"/>
<keyword evidence="2" id="KW-1185">Reference proteome</keyword>